<reference evidence="3 4" key="1">
    <citation type="submission" date="2015-01" db="EMBL/GenBank/DDBJ databases">
        <title>The Genome Sequence of Exophiala oligosperma CBS72588.</title>
        <authorList>
            <consortium name="The Broad Institute Genomics Platform"/>
            <person name="Cuomo C."/>
            <person name="de Hoog S."/>
            <person name="Gorbushina A."/>
            <person name="Stielow B."/>
            <person name="Teixiera M."/>
            <person name="Abouelleil A."/>
            <person name="Chapman S.B."/>
            <person name="Priest M."/>
            <person name="Young S.K."/>
            <person name="Wortman J."/>
            <person name="Nusbaum C."/>
            <person name="Birren B."/>
        </authorList>
    </citation>
    <scope>NUCLEOTIDE SEQUENCE [LARGE SCALE GENOMIC DNA]</scope>
    <source>
        <strain evidence="3 4">CBS 72588</strain>
    </source>
</reference>
<dbReference type="InterPro" id="IPR036291">
    <property type="entry name" value="NAD(P)-bd_dom_sf"/>
</dbReference>
<protein>
    <recommendedName>
        <fullName evidence="2">UDP-glucose/GDP-mannose dehydrogenase N-terminal domain-containing protein</fullName>
    </recommendedName>
</protein>
<name>A0A0D2E1H5_9EURO</name>
<evidence type="ECO:0000313" key="3">
    <source>
        <dbReference type="EMBL" id="KIW41649.1"/>
    </source>
</evidence>
<dbReference type="GO" id="GO:0000271">
    <property type="term" value="P:polysaccharide biosynthetic process"/>
    <property type="evidence" value="ECO:0007669"/>
    <property type="project" value="InterPro"/>
</dbReference>
<evidence type="ECO:0000313" key="4">
    <source>
        <dbReference type="Proteomes" id="UP000053342"/>
    </source>
</evidence>
<dbReference type="GO" id="GO:0016628">
    <property type="term" value="F:oxidoreductase activity, acting on the CH-CH group of donors, NAD or NADP as acceptor"/>
    <property type="evidence" value="ECO:0007669"/>
    <property type="project" value="InterPro"/>
</dbReference>
<dbReference type="Gene3D" id="3.40.50.720">
    <property type="entry name" value="NAD(P)-binding Rossmann-like Domain"/>
    <property type="match status" value="1"/>
</dbReference>
<dbReference type="VEuPathDB" id="FungiDB:PV06_07186"/>
<dbReference type="RefSeq" id="XP_016261865.1">
    <property type="nucleotide sequence ID" value="XM_016408385.1"/>
</dbReference>
<sequence length="164" mass="17783">MTISYKTGKVAIVGVGYVGESLLREFSSAHPTIGFDISESRMKYLRSEYGGDKNITLTSEESMLGQAEHFLISVPTLMKPDHSVDMSYIKSALSTVFRHAKTGSTIVIESTVSVGTTRQLFSAVQHLFNCGMSPERVDPGRTFPAPHDIPKVISGLTPQSLASS</sequence>
<dbReference type="Pfam" id="PF03721">
    <property type="entry name" value="UDPG_MGDP_dh_N"/>
    <property type="match status" value="1"/>
</dbReference>
<gene>
    <name evidence="3" type="ORF">PV06_07186</name>
</gene>
<organism evidence="3 4">
    <name type="scientific">Exophiala oligosperma</name>
    <dbReference type="NCBI Taxonomy" id="215243"/>
    <lineage>
        <taxon>Eukaryota</taxon>
        <taxon>Fungi</taxon>
        <taxon>Dikarya</taxon>
        <taxon>Ascomycota</taxon>
        <taxon>Pezizomycotina</taxon>
        <taxon>Eurotiomycetes</taxon>
        <taxon>Chaetothyriomycetidae</taxon>
        <taxon>Chaetothyriales</taxon>
        <taxon>Herpotrichiellaceae</taxon>
        <taxon>Exophiala</taxon>
    </lineage>
</organism>
<proteinExistence type="inferred from homology"/>
<accession>A0A0D2E1H5</accession>
<dbReference type="PANTHER" id="PTHR43491">
    <property type="entry name" value="UDP-N-ACETYL-D-MANNOSAMINE DEHYDROGENASE"/>
    <property type="match status" value="1"/>
</dbReference>
<dbReference type="PANTHER" id="PTHR43491:SF2">
    <property type="entry name" value="UDP-N-ACETYL-D-MANNOSAMINE DEHYDROGENASE"/>
    <property type="match status" value="1"/>
</dbReference>
<keyword evidence="4" id="KW-1185">Reference proteome</keyword>
<dbReference type="EMBL" id="KN847337">
    <property type="protein sequence ID" value="KIW41649.1"/>
    <property type="molecule type" value="Genomic_DNA"/>
</dbReference>
<dbReference type="InterPro" id="IPR001732">
    <property type="entry name" value="UDP-Glc/GDP-Man_DH_N"/>
</dbReference>
<dbReference type="PIRSF" id="PIRSF000124">
    <property type="entry name" value="UDPglc_GDPman_dh"/>
    <property type="match status" value="1"/>
</dbReference>
<dbReference type="SUPFAM" id="SSF51735">
    <property type="entry name" value="NAD(P)-binding Rossmann-fold domains"/>
    <property type="match status" value="1"/>
</dbReference>
<dbReference type="GO" id="GO:0051287">
    <property type="term" value="F:NAD binding"/>
    <property type="evidence" value="ECO:0007669"/>
    <property type="project" value="InterPro"/>
</dbReference>
<dbReference type="InterPro" id="IPR017476">
    <property type="entry name" value="UDP-Glc/GDP-Man"/>
</dbReference>
<dbReference type="Proteomes" id="UP000053342">
    <property type="component" value="Unassembled WGS sequence"/>
</dbReference>
<evidence type="ECO:0000259" key="2">
    <source>
        <dbReference type="Pfam" id="PF03721"/>
    </source>
</evidence>
<dbReference type="PIRSF" id="PIRSF500136">
    <property type="entry name" value="UDP_ManNAc_DH"/>
    <property type="match status" value="1"/>
</dbReference>
<feature type="domain" description="UDP-glucose/GDP-mannose dehydrogenase N-terminal" evidence="2">
    <location>
        <begin position="9"/>
        <end position="161"/>
    </location>
</feature>
<dbReference type="InterPro" id="IPR028359">
    <property type="entry name" value="UDP_ManNAc/GlcNAc_DH"/>
</dbReference>
<comment type="similarity">
    <text evidence="1">Belongs to the UDP-glucose/GDP-mannose dehydrogenase family.</text>
</comment>
<dbReference type="OrthoDB" id="5059218at2759"/>
<dbReference type="HOGENOM" id="CLU_1619025_0_0_1"/>
<dbReference type="GeneID" id="27359260"/>
<dbReference type="STRING" id="215243.A0A0D2E1H5"/>
<dbReference type="GO" id="GO:0016616">
    <property type="term" value="F:oxidoreductase activity, acting on the CH-OH group of donors, NAD or NADP as acceptor"/>
    <property type="evidence" value="ECO:0007669"/>
    <property type="project" value="InterPro"/>
</dbReference>
<evidence type="ECO:0000256" key="1">
    <source>
        <dbReference type="ARBA" id="ARBA00006601"/>
    </source>
</evidence>
<dbReference type="AlphaFoldDB" id="A0A0D2E1H5"/>